<gene>
    <name evidence="2" type="ORF">X560_2551</name>
</gene>
<dbReference type="EMBL" id="AZHO01000038">
    <property type="protein sequence ID" value="KMT57853.1"/>
    <property type="molecule type" value="Genomic_DNA"/>
</dbReference>
<reference evidence="2 3" key="1">
    <citation type="journal article" date="2015" name="Genome Biol. Evol.">
        <title>Comparative Genomics of Listeria Sensu Lato: Genus-Wide Differences in Evolutionary Dynamics and the Progressive Gain of Complex, Potentially Pathogenicity-Related Traits through Lateral Gene Transfer.</title>
        <authorList>
            <person name="Chiara M."/>
            <person name="Caruso M."/>
            <person name="D'Erchia A.M."/>
            <person name="Manzari C."/>
            <person name="Fraccalvieri R."/>
            <person name="Goffredo E."/>
            <person name="Latorre L."/>
            <person name="Miccolupo A."/>
            <person name="Padalino I."/>
            <person name="Santagada G."/>
            <person name="Chiocco D."/>
            <person name="Pesole G."/>
            <person name="Horner D.S."/>
            <person name="Parisi A."/>
        </authorList>
    </citation>
    <scope>NUCLEOTIDE SEQUENCE [LARGE SCALE GENOMIC DNA]</scope>
    <source>
        <strain evidence="2 3">1991</strain>
    </source>
</reference>
<comment type="caution">
    <text evidence="2">The sequence shown here is derived from an EMBL/GenBank/DDBJ whole genome shotgun (WGS) entry which is preliminary data.</text>
</comment>
<keyword evidence="1" id="KW-0010">Activator</keyword>
<keyword evidence="3" id="KW-1185">Reference proteome</keyword>
<dbReference type="Proteomes" id="UP000052258">
    <property type="component" value="Unassembled WGS sequence"/>
</dbReference>
<dbReference type="AlphaFoldDB" id="A0A0J8GAL9"/>
<proteinExistence type="predicted"/>
<evidence type="ECO:0000313" key="2">
    <source>
        <dbReference type="EMBL" id="KMT57853.1"/>
    </source>
</evidence>
<dbReference type="InterPro" id="IPR018490">
    <property type="entry name" value="cNMP-bd_dom_sf"/>
</dbReference>
<dbReference type="PATRIC" id="fig|1430899.3.peg.2602"/>
<accession>A0A0J8GAL9</accession>
<dbReference type="InterPro" id="IPR036390">
    <property type="entry name" value="WH_DNA-bd_sf"/>
</dbReference>
<organism evidence="2 3">
    <name type="scientific">Listeria fleischmannii 1991</name>
    <dbReference type="NCBI Taxonomy" id="1430899"/>
    <lineage>
        <taxon>Bacteria</taxon>
        <taxon>Bacillati</taxon>
        <taxon>Bacillota</taxon>
        <taxon>Bacilli</taxon>
        <taxon>Bacillales</taxon>
        <taxon>Listeriaceae</taxon>
        <taxon>Listeria</taxon>
    </lineage>
</organism>
<evidence type="ECO:0000256" key="1">
    <source>
        <dbReference type="ARBA" id="ARBA00023159"/>
    </source>
</evidence>
<dbReference type="Gene3D" id="2.60.120.10">
    <property type="entry name" value="Jelly Rolls"/>
    <property type="match status" value="1"/>
</dbReference>
<dbReference type="OrthoDB" id="2364557at2"/>
<dbReference type="SUPFAM" id="SSF46785">
    <property type="entry name" value="Winged helix' DNA-binding domain"/>
    <property type="match status" value="1"/>
</dbReference>
<protein>
    <recommendedName>
        <fullName evidence="4">Crp/Fnr family transcriptional regulator</fullName>
    </recommendedName>
</protein>
<dbReference type="InterPro" id="IPR014710">
    <property type="entry name" value="RmlC-like_jellyroll"/>
</dbReference>
<evidence type="ECO:0008006" key="4">
    <source>
        <dbReference type="Google" id="ProtNLM"/>
    </source>
</evidence>
<name>A0A0J8GAL9_9LIST</name>
<dbReference type="RefSeq" id="WP_007476375.1">
    <property type="nucleotide sequence ID" value="NZ_KQ130623.1"/>
</dbReference>
<evidence type="ECO:0000313" key="3">
    <source>
        <dbReference type="Proteomes" id="UP000052258"/>
    </source>
</evidence>
<dbReference type="SUPFAM" id="SSF51206">
    <property type="entry name" value="cAMP-binding domain-like"/>
    <property type="match status" value="1"/>
</dbReference>
<sequence>MSHQALRNMLQELNENKVYPSYVVFETMGKNQKLDVQKLNTHLLIVLEGSLHLENKNSQILQFFVPGNTIHQSPFVMNVQDSLKVMSDCESEIVLVHREFFLNFASNKIEYMEWLLEAVTENSSAFCFELMKFDLLPEKRIIYTLQTFCKKIHAHEDSGYFKLPDFITKTMLSRYGGVSRKTLDKILVDLAEQRLLIKQDDTFFVKRHFDNEKSSVSATK</sequence>